<dbReference type="InterPro" id="IPR036396">
    <property type="entry name" value="Cyt_P450_sf"/>
</dbReference>
<evidence type="ECO:0008006" key="14">
    <source>
        <dbReference type="Google" id="ProtNLM"/>
    </source>
</evidence>
<dbReference type="EMBL" id="KN817581">
    <property type="protein sequence ID" value="KJA19119.1"/>
    <property type="molecule type" value="Genomic_DNA"/>
</dbReference>
<sequence>MSSELSSITLASLVLVSLCVIISAIPWRSRRNLPYPPGPPSKNYLSKNTSDISVPYVWCRYSEWAKEYGSILYLRTFGQQIIILDSLEDATELLERRSKSYSSRPIVPMYDLMGLMQASVSMRLYGEEWRKLRRIFQQAFKSDSSLEYRPIQTKKMHDLMYGLLQTQEDLESHVHTYAAAIILSVIYGYNVALNGDPFVKLVESTLEAFVSAGSPQWSVNSLPFLRYIPSWMPGAGFKRYAESMRLEFVKQREVPFQYATTSPAALEGAHIPVVPKFINSCKSDMDIKILMEAAGSGYGAGVGTTASTIMVFLVAMVLYPDIQKKAQEEIDCITKGNRLPEYSDQIHLPYIQAIIREVIRWKPIVPLGLAHANNDDDIYKGYFIPKGSIIYANIWSMTRDPVKYKDPEAFDPERFLTETGDLNDDEVTYAFGFGRRICPGRHLGAASVWLAVATILASFNVEQKKDGSGHLIPVGVKFTDKGVTSSPHGLQCSIMPRSERAKQIILECRGEV</sequence>
<evidence type="ECO:0000256" key="8">
    <source>
        <dbReference type="ARBA" id="ARBA00023033"/>
    </source>
</evidence>
<keyword evidence="5 9" id="KW-0479">Metal-binding</keyword>
<evidence type="ECO:0000256" key="2">
    <source>
        <dbReference type="ARBA" id="ARBA00005179"/>
    </source>
</evidence>
<evidence type="ECO:0000256" key="7">
    <source>
        <dbReference type="ARBA" id="ARBA00023004"/>
    </source>
</evidence>
<dbReference type="InterPro" id="IPR002401">
    <property type="entry name" value="Cyt_P450_E_grp-I"/>
</dbReference>
<protein>
    <recommendedName>
        <fullName evidence="14">Cytochrome P450</fullName>
    </recommendedName>
</protein>
<reference evidence="13" key="1">
    <citation type="submission" date="2014-04" db="EMBL/GenBank/DDBJ databases">
        <title>Evolutionary Origins and Diversification of the Mycorrhizal Mutualists.</title>
        <authorList>
            <consortium name="DOE Joint Genome Institute"/>
            <consortium name="Mycorrhizal Genomics Consortium"/>
            <person name="Kohler A."/>
            <person name="Kuo A."/>
            <person name="Nagy L.G."/>
            <person name="Floudas D."/>
            <person name="Copeland A."/>
            <person name="Barry K.W."/>
            <person name="Cichocki N."/>
            <person name="Veneault-Fourrey C."/>
            <person name="LaButti K."/>
            <person name="Lindquist E.A."/>
            <person name="Lipzen A."/>
            <person name="Lundell T."/>
            <person name="Morin E."/>
            <person name="Murat C."/>
            <person name="Riley R."/>
            <person name="Ohm R."/>
            <person name="Sun H."/>
            <person name="Tunlid A."/>
            <person name="Henrissat B."/>
            <person name="Grigoriev I.V."/>
            <person name="Hibbett D.S."/>
            <person name="Martin F."/>
        </authorList>
    </citation>
    <scope>NUCLEOTIDE SEQUENCE [LARGE SCALE GENOMIC DNA]</scope>
    <source>
        <strain evidence="13">FD-334 SS-4</strain>
    </source>
</reference>
<dbReference type="PRINTS" id="PR00385">
    <property type="entry name" value="P450"/>
</dbReference>
<evidence type="ECO:0000256" key="6">
    <source>
        <dbReference type="ARBA" id="ARBA00023002"/>
    </source>
</evidence>
<dbReference type="PANTHER" id="PTHR46300:SF7">
    <property type="entry name" value="P450, PUTATIVE (EUROFUNG)-RELATED"/>
    <property type="match status" value="1"/>
</dbReference>
<evidence type="ECO:0000256" key="4">
    <source>
        <dbReference type="ARBA" id="ARBA00022617"/>
    </source>
</evidence>
<dbReference type="Pfam" id="PF00067">
    <property type="entry name" value="p450"/>
    <property type="match status" value="1"/>
</dbReference>
<dbReference type="InterPro" id="IPR001128">
    <property type="entry name" value="Cyt_P450"/>
</dbReference>
<comment type="pathway">
    <text evidence="2">Secondary metabolite biosynthesis.</text>
</comment>
<evidence type="ECO:0000313" key="13">
    <source>
        <dbReference type="Proteomes" id="UP000054270"/>
    </source>
</evidence>
<name>A0A0D2NJQ3_HYPSF</name>
<feature type="signal peptide" evidence="11">
    <location>
        <begin position="1"/>
        <end position="24"/>
    </location>
</feature>
<keyword evidence="8 10" id="KW-0503">Monooxygenase</keyword>
<dbReference type="GO" id="GO:0004497">
    <property type="term" value="F:monooxygenase activity"/>
    <property type="evidence" value="ECO:0007669"/>
    <property type="project" value="UniProtKB-KW"/>
</dbReference>
<dbReference type="GO" id="GO:0005506">
    <property type="term" value="F:iron ion binding"/>
    <property type="evidence" value="ECO:0007669"/>
    <property type="project" value="InterPro"/>
</dbReference>
<evidence type="ECO:0000256" key="10">
    <source>
        <dbReference type="RuleBase" id="RU000461"/>
    </source>
</evidence>
<feature type="binding site" description="axial binding residue" evidence="9">
    <location>
        <position position="438"/>
    </location>
    <ligand>
        <name>heme</name>
        <dbReference type="ChEBI" id="CHEBI:30413"/>
    </ligand>
    <ligandPart>
        <name>Fe</name>
        <dbReference type="ChEBI" id="CHEBI:18248"/>
    </ligandPart>
</feature>
<evidence type="ECO:0000313" key="12">
    <source>
        <dbReference type="EMBL" id="KJA19119.1"/>
    </source>
</evidence>
<keyword evidence="4 9" id="KW-0349">Heme</keyword>
<comment type="cofactor">
    <cofactor evidence="1 9">
        <name>heme</name>
        <dbReference type="ChEBI" id="CHEBI:30413"/>
    </cofactor>
</comment>
<dbReference type="PANTHER" id="PTHR46300">
    <property type="entry name" value="P450, PUTATIVE (EUROFUNG)-RELATED-RELATED"/>
    <property type="match status" value="1"/>
</dbReference>
<dbReference type="OMA" id="RMTIHLR"/>
<keyword evidence="7 9" id="KW-0408">Iron</keyword>
<dbReference type="InterPro" id="IPR050364">
    <property type="entry name" value="Cytochrome_P450_fung"/>
</dbReference>
<accession>A0A0D2NJQ3</accession>
<feature type="chain" id="PRO_5002248093" description="Cytochrome P450" evidence="11">
    <location>
        <begin position="25"/>
        <end position="512"/>
    </location>
</feature>
<dbReference type="Proteomes" id="UP000054270">
    <property type="component" value="Unassembled WGS sequence"/>
</dbReference>
<evidence type="ECO:0000256" key="3">
    <source>
        <dbReference type="ARBA" id="ARBA00010617"/>
    </source>
</evidence>
<dbReference type="PROSITE" id="PS00086">
    <property type="entry name" value="CYTOCHROME_P450"/>
    <property type="match status" value="1"/>
</dbReference>
<dbReference type="GO" id="GO:0020037">
    <property type="term" value="F:heme binding"/>
    <property type="evidence" value="ECO:0007669"/>
    <property type="project" value="InterPro"/>
</dbReference>
<keyword evidence="13" id="KW-1185">Reference proteome</keyword>
<dbReference type="Gene3D" id="1.10.630.10">
    <property type="entry name" value="Cytochrome P450"/>
    <property type="match status" value="1"/>
</dbReference>
<dbReference type="STRING" id="945553.A0A0D2NJQ3"/>
<dbReference type="AlphaFoldDB" id="A0A0D2NJQ3"/>
<evidence type="ECO:0000256" key="11">
    <source>
        <dbReference type="SAM" id="SignalP"/>
    </source>
</evidence>
<gene>
    <name evidence="12" type="ORF">HYPSUDRAFT_44581</name>
</gene>
<dbReference type="CDD" id="cd11065">
    <property type="entry name" value="CYP64-like"/>
    <property type="match status" value="1"/>
</dbReference>
<dbReference type="PRINTS" id="PR00463">
    <property type="entry name" value="EP450I"/>
</dbReference>
<keyword evidence="6 10" id="KW-0560">Oxidoreductase</keyword>
<evidence type="ECO:0000256" key="9">
    <source>
        <dbReference type="PIRSR" id="PIRSR602401-1"/>
    </source>
</evidence>
<keyword evidence="11" id="KW-0732">Signal</keyword>
<dbReference type="SUPFAM" id="SSF48264">
    <property type="entry name" value="Cytochrome P450"/>
    <property type="match status" value="1"/>
</dbReference>
<comment type="similarity">
    <text evidence="3 10">Belongs to the cytochrome P450 family.</text>
</comment>
<dbReference type="GO" id="GO:0016705">
    <property type="term" value="F:oxidoreductase activity, acting on paired donors, with incorporation or reduction of molecular oxygen"/>
    <property type="evidence" value="ECO:0007669"/>
    <property type="project" value="InterPro"/>
</dbReference>
<evidence type="ECO:0000256" key="5">
    <source>
        <dbReference type="ARBA" id="ARBA00022723"/>
    </source>
</evidence>
<proteinExistence type="inferred from homology"/>
<dbReference type="InterPro" id="IPR017972">
    <property type="entry name" value="Cyt_P450_CS"/>
</dbReference>
<evidence type="ECO:0000256" key="1">
    <source>
        <dbReference type="ARBA" id="ARBA00001971"/>
    </source>
</evidence>
<organism evidence="12 13">
    <name type="scientific">Hypholoma sublateritium (strain FD-334 SS-4)</name>
    <dbReference type="NCBI Taxonomy" id="945553"/>
    <lineage>
        <taxon>Eukaryota</taxon>
        <taxon>Fungi</taxon>
        <taxon>Dikarya</taxon>
        <taxon>Basidiomycota</taxon>
        <taxon>Agaricomycotina</taxon>
        <taxon>Agaricomycetes</taxon>
        <taxon>Agaricomycetidae</taxon>
        <taxon>Agaricales</taxon>
        <taxon>Agaricineae</taxon>
        <taxon>Strophariaceae</taxon>
        <taxon>Hypholoma</taxon>
    </lineage>
</organism>
<dbReference type="OrthoDB" id="2789670at2759"/>